<proteinExistence type="predicted"/>
<sequence>MQVHNLVGWEGHLDTLAAMKAEGRIGHIGITTSHGRRHAEVAAIMESRPIDFVQLTYNLADREPEERLLPLAAERGIAVIANRPFRRGALIDAIAGQPLPAVAAEIGAETWPQFLLKYIVSHPALTVAIPATRRVDHLRENMAAATGPMPDASQRRQMALAFDNL</sequence>
<evidence type="ECO:0000313" key="2">
    <source>
        <dbReference type="EMBL" id="BAT26728.1"/>
    </source>
</evidence>
<dbReference type="EMBL" id="LC066373">
    <property type="protein sequence ID" value="BAT26728.1"/>
    <property type="molecule type" value="Genomic_DNA"/>
</dbReference>
<dbReference type="SUPFAM" id="SSF51430">
    <property type="entry name" value="NAD(P)-linked oxidoreductase"/>
    <property type="match status" value="1"/>
</dbReference>
<dbReference type="InterPro" id="IPR023210">
    <property type="entry name" value="NADP_OxRdtase_dom"/>
</dbReference>
<dbReference type="InterPro" id="IPR053135">
    <property type="entry name" value="AKR2_Oxidoreductase"/>
</dbReference>
<reference evidence="2" key="1">
    <citation type="journal article" date="2015" name="Proc. Natl. Acad. Sci. U.S.A.">
        <title>Bacterial clade with the ribosomal RNA operon on a small plasmid rather than the chromosome.</title>
        <authorList>
            <person name="Anda M."/>
            <person name="Ohtsubo Y."/>
            <person name="Okubo T."/>
            <person name="Sugawara M."/>
            <person name="Nagata Y."/>
            <person name="Tsuda M."/>
            <person name="Minamisawa K."/>
            <person name="Mitsui H."/>
        </authorList>
    </citation>
    <scope>NUCLEOTIDE SEQUENCE</scope>
    <source>
        <strain evidence="2">DSM 14790</strain>
    </source>
</reference>
<evidence type="ECO:0000259" key="1">
    <source>
        <dbReference type="Pfam" id="PF00248"/>
    </source>
</evidence>
<dbReference type="Gene3D" id="3.20.20.100">
    <property type="entry name" value="NADP-dependent oxidoreductase domain"/>
    <property type="match status" value="1"/>
</dbReference>
<dbReference type="Pfam" id="PF00248">
    <property type="entry name" value="Aldo_ket_red"/>
    <property type="match status" value="1"/>
</dbReference>
<dbReference type="InterPro" id="IPR036812">
    <property type="entry name" value="NAD(P)_OxRdtase_dom_sf"/>
</dbReference>
<feature type="domain" description="NADP-dependent oxidoreductase" evidence="1">
    <location>
        <begin position="13"/>
        <end position="151"/>
    </location>
</feature>
<dbReference type="PANTHER" id="PTHR43312">
    <property type="entry name" value="D-THREO-ALDOSE 1-DEHYDROGENASE"/>
    <property type="match status" value="1"/>
</dbReference>
<accession>A0A0P0YYU5</accession>
<organism evidence="2">
    <name type="scientific">Aurantimonas coralicida</name>
    <dbReference type="NCBI Taxonomy" id="182270"/>
    <lineage>
        <taxon>Bacteria</taxon>
        <taxon>Pseudomonadati</taxon>
        <taxon>Pseudomonadota</taxon>
        <taxon>Alphaproteobacteria</taxon>
        <taxon>Hyphomicrobiales</taxon>
        <taxon>Aurantimonadaceae</taxon>
        <taxon>Aurantimonas</taxon>
    </lineage>
</organism>
<protein>
    <submittedName>
        <fullName evidence="2">Aldo/keto reductase-like diketogulonate reductase</fullName>
    </submittedName>
</protein>
<dbReference type="AlphaFoldDB" id="A0A0P0YYU5"/>
<name>A0A0P0YYU5_9HYPH</name>
<dbReference type="PANTHER" id="PTHR43312:SF1">
    <property type="entry name" value="NADP-DEPENDENT OXIDOREDUCTASE DOMAIN-CONTAINING PROTEIN"/>
    <property type="match status" value="1"/>
</dbReference>